<dbReference type="Proteomes" id="UP000095286">
    <property type="component" value="Unplaced"/>
</dbReference>
<evidence type="ECO:0000313" key="2">
    <source>
        <dbReference type="WBParaSite" id="RSKR_0000739900.1"/>
    </source>
</evidence>
<accession>A0AC35U484</accession>
<proteinExistence type="predicted"/>
<reference evidence="2" key="1">
    <citation type="submission" date="2016-11" db="UniProtKB">
        <authorList>
            <consortium name="WormBaseParasite"/>
        </authorList>
    </citation>
    <scope>IDENTIFICATION</scope>
    <source>
        <strain evidence="2">KR3021</strain>
    </source>
</reference>
<protein>
    <submittedName>
        <fullName evidence="2">G_PROTEIN_RECEP_F1_2 domain-containing protein</fullName>
    </submittedName>
</protein>
<sequence>MFNLQNLVNGYMTAIFVFFGVICNVASVCFLKIHLNPNFKFTRKDFASQCANCNTEDGKKIAKDGDTLTEYKNGFRLIKTHSSTQNILGSANSKPRIYIYLLWITMCDTALLIFAFLMYSAPTIAGHEYSNYYIPWYPTTYTFCNTTMVASVWLMCALMYDRYRALSARLTVALSSSHKNAKKIHQILAIVSVSAFIYTLPRFFELKVVYVPHLDAVILNDTEISEGSYTTRFFAEPYQTDLVRSKFYMIGYRVIGGFLFYSLIPYILLFGASARISYILHTAAKARQRMVSLAIRNTQTSDSEKILMAVMAKFLLSRFMPTALDVVESLLGADSFNEGASYTTIFIDTSNFIIVIASTSNFLIYYLLSHAFRNTVHGRSSFRRHPTNMQCNLSLLKIPSNISQEDQ</sequence>
<evidence type="ECO:0000313" key="1">
    <source>
        <dbReference type="Proteomes" id="UP000095286"/>
    </source>
</evidence>
<name>A0AC35U484_9BILA</name>
<organism evidence="1 2">
    <name type="scientific">Rhabditophanes sp. KR3021</name>
    <dbReference type="NCBI Taxonomy" id="114890"/>
    <lineage>
        <taxon>Eukaryota</taxon>
        <taxon>Metazoa</taxon>
        <taxon>Ecdysozoa</taxon>
        <taxon>Nematoda</taxon>
        <taxon>Chromadorea</taxon>
        <taxon>Rhabditida</taxon>
        <taxon>Tylenchina</taxon>
        <taxon>Panagrolaimomorpha</taxon>
        <taxon>Strongyloidoidea</taxon>
        <taxon>Alloionematidae</taxon>
        <taxon>Rhabditophanes</taxon>
    </lineage>
</organism>
<dbReference type="WBParaSite" id="RSKR_0000739900.1">
    <property type="protein sequence ID" value="RSKR_0000739900.1"/>
    <property type="gene ID" value="RSKR_0000739900"/>
</dbReference>